<keyword evidence="2" id="KW-0238">DNA-binding</keyword>
<evidence type="ECO:0000256" key="2">
    <source>
        <dbReference type="ARBA" id="ARBA00023125"/>
    </source>
</evidence>
<sequence length="225" mass="25029">MTATPAPRDATTGTTEKVADAIRNGIRTGQFVPGQHLVEAELTLRLQISRSSLREALRHLNGDGIVAIHRYRGAHICRLSRRDTRDLLAVLEQLVRLAARLAAASTHEKRALMDAALDAARRHDEDGDHRSYIAIRQAFYDCLFEVAANRELPRVTPLRRADLFRAQMRPYQSWEQQQIHTAGYRRIAQAVVAGNVEAAEAAVQALFAETRAMVTALPDAAFEEG</sequence>
<protein>
    <submittedName>
        <fullName evidence="5">GntR family transcriptional regulator</fullName>
    </submittedName>
</protein>
<dbReference type="EMBL" id="BMZA01000001">
    <property type="protein sequence ID" value="GGY91806.1"/>
    <property type="molecule type" value="Genomic_DNA"/>
</dbReference>
<dbReference type="SUPFAM" id="SSF46785">
    <property type="entry name" value="Winged helix' DNA-binding domain"/>
    <property type="match status" value="1"/>
</dbReference>
<dbReference type="Gene3D" id="1.10.10.10">
    <property type="entry name" value="Winged helix-like DNA-binding domain superfamily/Winged helix DNA-binding domain"/>
    <property type="match status" value="1"/>
</dbReference>
<keyword evidence="3" id="KW-0804">Transcription</keyword>
<organism evidence="5 6">
    <name type="scientific">Novosphingobium colocasiae</name>
    <dbReference type="NCBI Taxonomy" id="1256513"/>
    <lineage>
        <taxon>Bacteria</taxon>
        <taxon>Pseudomonadati</taxon>
        <taxon>Pseudomonadota</taxon>
        <taxon>Alphaproteobacteria</taxon>
        <taxon>Sphingomonadales</taxon>
        <taxon>Sphingomonadaceae</taxon>
        <taxon>Novosphingobium</taxon>
    </lineage>
</organism>
<name>A0A918UD18_9SPHN</name>
<comment type="caution">
    <text evidence="5">The sequence shown here is derived from an EMBL/GenBank/DDBJ whole genome shotgun (WGS) entry which is preliminary data.</text>
</comment>
<dbReference type="Pfam" id="PF00392">
    <property type="entry name" value="GntR"/>
    <property type="match status" value="1"/>
</dbReference>
<dbReference type="SMART" id="SM00895">
    <property type="entry name" value="FCD"/>
    <property type="match status" value="1"/>
</dbReference>
<dbReference type="PROSITE" id="PS50949">
    <property type="entry name" value="HTH_GNTR"/>
    <property type="match status" value="1"/>
</dbReference>
<dbReference type="InterPro" id="IPR011711">
    <property type="entry name" value="GntR_C"/>
</dbReference>
<keyword evidence="1" id="KW-0805">Transcription regulation</keyword>
<dbReference type="Proteomes" id="UP000648075">
    <property type="component" value="Unassembled WGS sequence"/>
</dbReference>
<dbReference type="PANTHER" id="PTHR43537">
    <property type="entry name" value="TRANSCRIPTIONAL REGULATOR, GNTR FAMILY"/>
    <property type="match status" value="1"/>
</dbReference>
<gene>
    <name evidence="5" type="ORF">GCM10011614_03140</name>
</gene>
<dbReference type="PANTHER" id="PTHR43537:SF5">
    <property type="entry name" value="UXU OPERON TRANSCRIPTIONAL REGULATOR"/>
    <property type="match status" value="1"/>
</dbReference>
<dbReference type="SUPFAM" id="SSF48008">
    <property type="entry name" value="GntR ligand-binding domain-like"/>
    <property type="match status" value="1"/>
</dbReference>
<reference evidence="5" key="2">
    <citation type="submission" date="2020-09" db="EMBL/GenBank/DDBJ databases">
        <authorList>
            <person name="Sun Q."/>
            <person name="Kim S."/>
        </authorList>
    </citation>
    <scope>NUCLEOTIDE SEQUENCE</scope>
    <source>
        <strain evidence="5">KCTC 32255</strain>
    </source>
</reference>
<dbReference type="AlphaFoldDB" id="A0A918UD18"/>
<keyword evidence="6" id="KW-1185">Reference proteome</keyword>
<dbReference type="Gene3D" id="1.20.120.530">
    <property type="entry name" value="GntR ligand-binding domain-like"/>
    <property type="match status" value="1"/>
</dbReference>
<dbReference type="Pfam" id="PF07729">
    <property type="entry name" value="FCD"/>
    <property type="match status" value="1"/>
</dbReference>
<proteinExistence type="predicted"/>
<dbReference type="GO" id="GO:0003700">
    <property type="term" value="F:DNA-binding transcription factor activity"/>
    <property type="evidence" value="ECO:0007669"/>
    <property type="project" value="InterPro"/>
</dbReference>
<dbReference type="InterPro" id="IPR008920">
    <property type="entry name" value="TF_FadR/GntR_C"/>
</dbReference>
<reference evidence="5" key="1">
    <citation type="journal article" date="2014" name="Int. J. Syst. Evol. Microbiol.">
        <title>Complete genome sequence of Corynebacterium casei LMG S-19264T (=DSM 44701T), isolated from a smear-ripened cheese.</title>
        <authorList>
            <consortium name="US DOE Joint Genome Institute (JGI-PGF)"/>
            <person name="Walter F."/>
            <person name="Albersmeier A."/>
            <person name="Kalinowski J."/>
            <person name="Ruckert C."/>
        </authorList>
    </citation>
    <scope>NUCLEOTIDE SEQUENCE</scope>
    <source>
        <strain evidence="5">KCTC 32255</strain>
    </source>
</reference>
<dbReference type="RefSeq" id="WP_189619330.1">
    <property type="nucleotide sequence ID" value="NZ_BMZA01000001.1"/>
</dbReference>
<accession>A0A918UD18</accession>
<evidence type="ECO:0000259" key="4">
    <source>
        <dbReference type="PROSITE" id="PS50949"/>
    </source>
</evidence>
<dbReference type="InterPro" id="IPR000524">
    <property type="entry name" value="Tscrpt_reg_HTH_GntR"/>
</dbReference>
<dbReference type="GO" id="GO:0003677">
    <property type="term" value="F:DNA binding"/>
    <property type="evidence" value="ECO:0007669"/>
    <property type="project" value="UniProtKB-KW"/>
</dbReference>
<evidence type="ECO:0000256" key="1">
    <source>
        <dbReference type="ARBA" id="ARBA00023015"/>
    </source>
</evidence>
<dbReference type="InterPro" id="IPR036388">
    <property type="entry name" value="WH-like_DNA-bd_sf"/>
</dbReference>
<feature type="domain" description="HTH gntR-type" evidence="4">
    <location>
        <begin position="12"/>
        <end position="79"/>
    </location>
</feature>
<evidence type="ECO:0000256" key="3">
    <source>
        <dbReference type="ARBA" id="ARBA00023163"/>
    </source>
</evidence>
<evidence type="ECO:0000313" key="6">
    <source>
        <dbReference type="Proteomes" id="UP000648075"/>
    </source>
</evidence>
<dbReference type="SMART" id="SM00345">
    <property type="entry name" value="HTH_GNTR"/>
    <property type="match status" value="1"/>
</dbReference>
<evidence type="ECO:0000313" key="5">
    <source>
        <dbReference type="EMBL" id="GGY91806.1"/>
    </source>
</evidence>
<dbReference type="InterPro" id="IPR036390">
    <property type="entry name" value="WH_DNA-bd_sf"/>
</dbReference>